<name>A0A1Q9R4H8_PSEPU</name>
<protein>
    <recommendedName>
        <fullName evidence="3">ATP-binding protein</fullName>
    </recommendedName>
</protein>
<sequence>MGHVNLDAQGSVEVGIRPEVTMLSVLQHLNYKAWFAMAEFIDNAIQSFEANRESLEAIHGCDFQLKINIDIDVAPPGRIVIKDNAAGIAGDDFPRAFRTAQAPSDRTGLSEFGMGMKSAACWFAKNWSVRTKAVNEVVERTINFDVQNIVDRKLESLRPLERQEDARVHYTVVTLWGLHHVPQGRTVGKIKAHLASIYRVYIRQGSLELIFNGEKLEYNSPAVLSAVPYNSAGLPSQGESVQAVSWQKKISFDFGEGQRVTGFAALREVGSTPLAGFALFRRNRLIEGSHDESYRPSQIFKQTNSYPYQRLFGELHLEGFDVSHTKDGFRWEEHEDIFLEFLKQELETLPLNLLLQAESYRSTPNRRTIEVQAAAATSSVVSYIEDHVAPYITEARLNPVEPDPLPSNLPANPLSASERKVEVHDGKNQWIIQLKLTVDPSSEDWLSVAKNESGDDKSDRIRGLTIELSLAHPFSVQFLGGRNENVELYLRIATAVCVSLVLTQDITGEAPETFLFNFNKLMRGAMARTGVL</sequence>
<organism evidence="1 2">
    <name type="scientific">Pseudomonas putida</name>
    <name type="common">Arthrobacter siderocapsulatus</name>
    <dbReference type="NCBI Taxonomy" id="303"/>
    <lineage>
        <taxon>Bacteria</taxon>
        <taxon>Pseudomonadati</taxon>
        <taxon>Pseudomonadota</taxon>
        <taxon>Gammaproteobacteria</taxon>
        <taxon>Pseudomonadales</taxon>
        <taxon>Pseudomonadaceae</taxon>
        <taxon>Pseudomonas</taxon>
    </lineage>
</organism>
<dbReference type="Pfam" id="PF13589">
    <property type="entry name" value="HATPase_c_3"/>
    <property type="match status" value="1"/>
</dbReference>
<evidence type="ECO:0000313" key="1">
    <source>
        <dbReference type="EMBL" id="OLS62268.1"/>
    </source>
</evidence>
<comment type="caution">
    <text evidence="1">The sequence shown here is derived from an EMBL/GenBank/DDBJ whole genome shotgun (WGS) entry which is preliminary data.</text>
</comment>
<dbReference type="SUPFAM" id="SSF55874">
    <property type="entry name" value="ATPase domain of HSP90 chaperone/DNA topoisomerase II/histidine kinase"/>
    <property type="match status" value="1"/>
</dbReference>
<dbReference type="EMBL" id="MKZO01000025">
    <property type="protein sequence ID" value="OLS62268.1"/>
    <property type="molecule type" value="Genomic_DNA"/>
</dbReference>
<dbReference type="Gene3D" id="3.30.565.10">
    <property type="entry name" value="Histidine kinase-like ATPase, C-terminal domain"/>
    <property type="match status" value="1"/>
</dbReference>
<dbReference type="Proteomes" id="UP000186736">
    <property type="component" value="Unassembled WGS sequence"/>
</dbReference>
<dbReference type="InterPro" id="IPR036890">
    <property type="entry name" value="HATPase_C_sf"/>
</dbReference>
<dbReference type="AlphaFoldDB" id="A0A1Q9R4H8"/>
<accession>A0A1Q9R4H8</accession>
<evidence type="ECO:0008006" key="3">
    <source>
        <dbReference type="Google" id="ProtNLM"/>
    </source>
</evidence>
<evidence type="ECO:0000313" key="2">
    <source>
        <dbReference type="Proteomes" id="UP000186736"/>
    </source>
</evidence>
<gene>
    <name evidence="1" type="ORF">PSEMO_31790</name>
</gene>
<reference evidence="1 2" key="1">
    <citation type="submission" date="2016-10" db="EMBL/GenBank/DDBJ databases">
        <title>Genome Sequence of Pseudomonas putida GM4FR.</title>
        <authorList>
            <person name="Poehlein A."/>
            <person name="Wemheuer F."/>
            <person name="Hollensteiner J."/>
            <person name="Wemheuer B."/>
        </authorList>
    </citation>
    <scope>NUCLEOTIDE SEQUENCE [LARGE SCALE GENOMIC DNA]</scope>
    <source>
        <strain evidence="1 2">GM4FR</strain>
    </source>
</reference>
<proteinExistence type="predicted"/>